<organism evidence="1 2">
    <name type="scientific">Triticum turgidum subsp. durum</name>
    <name type="common">Durum wheat</name>
    <name type="synonym">Triticum durum</name>
    <dbReference type="NCBI Taxonomy" id="4567"/>
    <lineage>
        <taxon>Eukaryota</taxon>
        <taxon>Viridiplantae</taxon>
        <taxon>Streptophyta</taxon>
        <taxon>Embryophyta</taxon>
        <taxon>Tracheophyta</taxon>
        <taxon>Spermatophyta</taxon>
        <taxon>Magnoliopsida</taxon>
        <taxon>Liliopsida</taxon>
        <taxon>Poales</taxon>
        <taxon>Poaceae</taxon>
        <taxon>BOP clade</taxon>
        <taxon>Pooideae</taxon>
        <taxon>Triticodae</taxon>
        <taxon>Triticeae</taxon>
        <taxon>Triticinae</taxon>
        <taxon>Triticum</taxon>
    </lineage>
</organism>
<gene>
    <name evidence="1" type="ORF">TRITD_7Av1G168630</name>
</gene>
<dbReference type="Gramene" id="TRITD7Av1G168630.1">
    <property type="protein sequence ID" value="TRITD7Av1G168630.1"/>
    <property type="gene ID" value="TRITD7Av1G168630"/>
</dbReference>
<accession>A0A9R0ZEY1</accession>
<keyword evidence="2" id="KW-1185">Reference proteome</keyword>
<proteinExistence type="predicted"/>
<evidence type="ECO:0000313" key="2">
    <source>
        <dbReference type="Proteomes" id="UP000324705"/>
    </source>
</evidence>
<sequence length="84" mass="9290">MLQTPRGLIDHPSDFSFLQSLGPLRSISHTLYGFPAGPVGLFHLLWPYGRGLLFVSVRPFGWIEVNCGDFSSVGMEQKLLLLSA</sequence>
<dbReference type="EMBL" id="LT934123">
    <property type="protein sequence ID" value="VAI76405.1"/>
    <property type="molecule type" value="Genomic_DNA"/>
</dbReference>
<dbReference type="Proteomes" id="UP000324705">
    <property type="component" value="Chromosome 7A"/>
</dbReference>
<name>A0A9R0ZEY1_TRITD</name>
<dbReference type="AlphaFoldDB" id="A0A9R0ZEY1"/>
<evidence type="ECO:0000313" key="1">
    <source>
        <dbReference type="EMBL" id="VAI76405.1"/>
    </source>
</evidence>
<protein>
    <submittedName>
        <fullName evidence="1">Uncharacterized protein</fullName>
    </submittedName>
</protein>
<reference evidence="1 2" key="1">
    <citation type="submission" date="2017-09" db="EMBL/GenBank/DDBJ databases">
        <authorList>
            <consortium name="International Durum Wheat Genome Sequencing Consortium (IDWGSC)"/>
            <person name="Milanesi L."/>
        </authorList>
    </citation>
    <scope>NUCLEOTIDE SEQUENCE [LARGE SCALE GENOMIC DNA]</scope>
    <source>
        <strain evidence="2">cv. Svevo</strain>
    </source>
</reference>